<keyword evidence="1" id="KW-1133">Transmembrane helix</keyword>
<dbReference type="Proteomes" id="UP001156905">
    <property type="component" value="Unassembled WGS sequence"/>
</dbReference>
<dbReference type="Gene3D" id="1.10.287.470">
    <property type="entry name" value="Helix hairpin bin"/>
    <property type="match status" value="1"/>
</dbReference>
<dbReference type="InterPro" id="IPR050739">
    <property type="entry name" value="MFP"/>
</dbReference>
<protein>
    <submittedName>
        <fullName evidence="4">Multidrug resistance protein</fullName>
    </submittedName>
</protein>
<dbReference type="InterPro" id="IPR058625">
    <property type="entry name" value="MdtA-like_BSH"/>
</dbReference>
<evidence type="ECO:0000313" key="4">
    <source>
        <dbReference type="EMBL" id="GLR85253.1"/>
    </source>
</evidence>
<comment type="caution">
    <text evidence="4">The sequence shown here is derived from an EMBL/GenBank/DDBJ whole genome shotgun (WGS) entry which is preliminary data.</text>
</comment>
<evidence type="ECO:0000259" key="2">
    <source>
        <dbReference type="Pfam" id="PF25917"/>
    </source>
</evidence>
<dbReference type="Pfam" id="PF25963">
    <property type="entry name" value="Beta-barrel_AAEA"/>
    <property type="match status" value="1"/>
</dbReference>
<dbReference type="Gene3D" id="2.40.50.100">
    <property type="match status" value="1"/>
</dbReference>
<reference evidence="5" key="1">
    <citation type="journal article" date="2019" name="Int. J. Syst. Evol. Microbiol.">
        <title>The Global Catalogue of Microorganisms (GCM) 10K type strain sequencing project: providing services to taxonomists for standard genome sequencing and annotation.</title>
        <authorList>
            <consortium name="The Broad Institute Genomics Platform"/>
            <consortium name="The Broad Institute Genome Sequencing Center for Infectious Disease"/>
            <person name="Wu L."/>
            <person name="Ma J."/>
        </authorList>
    </citation>
    <scope>NUCLEOTIDE SEQUENCE [LARGE SCALE GENOMIC DNA]</scope>
    <source>
        <strain evidence="5">NBRC 102520</strain>
    </source>
</reference>
<dbReference type="PANTHER" id="PTHR30386:SF24">
    <property type="entry name" value="MULTIDRUG RESISTANCE EFFLUX PUMP"/>
    <property type="match status" value="1"/>
</dbReference>
<organism evidence="4 5">
    <name type="scientific">Bradyrhizobium iriomotense</name>
    <dbReference type="NCBI Taxonomy" id="441950"/>
    <lineage>
        <taxon>Bacteria</taxon>
        <taxon>Pseudomonadati</taxon>
        <taxon>Pseudomonadota</taxon>
        <taxon>Alphaproteobacteria</taxon>
        <taxon>Hyphomicrobiales</taxon>
        <taxon>Nitrobacteraceae</taxon>
        <taxon>Bradyrhizobium</taxon>
    </lineage>
</organism>
<gene>
    <name evidence="4" type="ORF">GCM10007857_19630</name>
</gene>
<feature type="transmembrane region" description="Helical" evidence="1">
    <location>
        <begin position="33"/>
        <end position="51"/>
    </location>
</feature>
<dbReference type="RefSeq" id="WP_284264173.1">
    <property type="nucleotide sequence ID" value="NZ_BSOW01000005.1"/>
</dbReference>
<feature type="domain" description="Multidrug resistance protein MdtA-like barrel-sandwich hybrid" evidence="2">
    <location>
        <begin position="78"/>
        <end position="271"/>
    </location>
</feature>
<proteinExistence type="predicted"/>
<keyword evidence="1" id="KW-0472">Membrane</keyword>
<feature type="domain" description="p-hydroxybenzoic acid efflux pump subunit AaeA-like beta-barrel" evidence="3">
    <location>
        <begin position="276"/>
        <end position="364"/>
    </location>
</feature>
<dbReference type="EMBL" id="BSOW01000005">
    <property type="protein sequence ID" value="GLR85253.1"/>
    <property type="molecule type" value="Genomic_DNA"/>
</dbReference>
<evidence type="ECO:0000256" key="1">
    <source>
        <dbReference type="SAM" id="Phobius"/>
    </source>
</evidence>
<dbReference type="Pfam" id="PF25917">
    <property type="entry name" value="BSH_RND"/>
    <property type="match status" value="1"/>
</dbReference>
<dbReference type="PANTHER" id="PTHR30386">
    <property type="entry name" value="MEMBRANE FUSION SUBUNIT OF EMRAB-TOLC MULTIDRUG EFFLUX PUMP"/>
    <property type="match status" value="1"/>
</dbReference>
<keyword evidence="5" id="KW-1185">Reference proteome</keyword>
<keyword evidence="1" id="KW-0812">Transmembrane</keyword>
<dbReference type="Gene3D" id="2.40.30.170">
    <property type="match status" value="1"/>
</dbReference>
<name>A0ABQ6AZC4_9BRAD</name>
<sequence>MPVDSKDVLMREATPGLLRDHRVISTLRSCLRFLLPSLVLLAAIALITLAANRWNSWTGQAAVQSTDDAYVSADVTRLSTRISGQISSVAVDDFQSVKAGELLIQIDPADYQDQVDLANATLAATRAALDILGDQIERQYAVIAQAEATLRSTEAIEIEAREEQERQNALSQTDAGTRQRLEQATAAYSKAQADARGGRAAVAEQRHQLEVLQGTKKQRAADVDGARATLAAASLKLGYTRILAPFDGVVSERQVQLGDYVTVGRNFINIVPLPNVYVIANYKETQLTRIRSGQLVDIAVDSFPDQTLRGHVERISPASGSQFALLPPDNATGNFTKVVQRIPVRIAFDKDQPLLAQLLPGMSVVTRIHVGGGG</sequence>
<evidence type="ECO:0000313" key="5">
    <source>
        <dbReference type="Proteomes" id="UP001156905"/>
    </source>
</evidence>
<accession>A0ABQ6AZC4</accession>
<evidence type="ECO:0000259" key="3">
    <source>
        <dbReference type="Pfam" id="PF25963"/>
    </source>
</evidence>
<dbReference type="InterPro" id="IPR058634">
    <property type="entry name" value="AaeA-lik-b-barrel"/>
</dbReference>
<dbReference type="SUPFAM" id="SSF111369">
    <property type="entry name" value="HlyD-like secretion proteins"/>
    <property type="match status" value="2"/>
</dbReference>